<evidence type="ECO:0000313" key="1">
    <source>
        <dbReference type="EMBL" id="MBP3954981.1"/>
    </source>
</evidence>
<sequence>MAATPRITAPLANAFVLSGADLTVTVTTNRSDLRYKVVFTPIPAPPGPTTTSIPANGGGGFTLVIPGASLQPNCVYEIHVFVDPADGGTPPHLDHAINVHTNPPPGMMVVRQSLSEDAV</sequence>
<dbReference type="Proteomes" id="UP000676565">
    <property type="component" value="Unassembled WGS sequence"/>
</dbReference>
<organism evidence="1 2">
    <name type="scientific">Gemmata palustris</name>
    <dbReference type="NCBI Taxonomy" id="2822762"/>
    <lineage>
        <taxon>Bacteria</taxon>
        <taxon>Pseudomonadati</taxon>
        <taxon>Planctomycetota</taxon>
        <taxon>Planctomycetia</taxon>
        <taxon>Gemmatales</taxon>
        <taxon>Gemmataceae</taxon>
        <taxon>Gemmata</taxon>
    </lineage>
</organism>
<reference evidence="1 2" key="1">
    <citation type="submission" date="2021-04" db="EMBL/GenBank/DDBJ databases">
        <authorList>
            <person name="Ivanova A."/>
        </authorList>
    </citation>
    <scope>NUCLEOTIDE SEQUENCE [LARGE SCALE GENOMIC DNA]</scope>
    <source>
        <strain evidence="1 2">G18</strain>
    </source>
</reference>
<evidence type="ECO:0000313" key="2">
    <source>
        <dbReference type="Proteomes" id="UP000676565"/>
    </source>
</evidence>
<accession>A0ABS5BMP9</accession>
<protein>
    <submittedName>
        <fullName evidence="1">Uncharacterized protein</fullName>
    </submittedName>
</protein>
<dbReference type="EMBL" id="JAGKQQ010000001">
    <property type="protein sequence ID" value="MBP3954981.1"/>
    <property type="molecule type" value="Genomic_DNA"/>
</dbReference>
<dbReference type="RefSeq" id="WP_210653087.1">
    <property type="nucleotide sequence ID" value="NZ_JAGKQQ010000001.1"/>
</dbReference>
<proteinExistence type="predicted"/>
<comment type="caution">
    <text evidence="1">The sequence shown here is derived from an EMBL/GenBank/DDBJ whole genome shotgun (WGS) entry which is preliminary data.</text>
</comment>
<name>A0ABS5BMP9_9BACT</name>
<gene>
    <name evidence="1" type="ORF">J8F10_06760</name>
</gene>
<keyword evidence="2" id="KW-1185">Reference proteome</keyword>